<organism evidence="3 4">
    <name type="scientific">Candidatus Nephthysia bennettiae</name>
    <dbReference type="NCBI Taxonomy" id="3127016"/>
    <lineage>
        <taxon>Bacteria</taxon>
        <taxon>Bacillati</taxon>
        <taxon>Candidatus Dormiibacterota</taxon>
        <taxon>Candidatus Dormibacteria</taxon>
        <taxon>Candidatus Dormibacterales</taxon>
        <taxon>Candidatus Dormibacteraceae</taxon>
        <taxon>Candidatus Nephthysia</taxon>
    </lineage>
</organism>
<evidence type="ECO:0000256" key="1">
    <source>
        <dbReference type="ARBA" id="ARBA00023002"/>
    </source>
</evidence>
<dbReference type="PANTHER" id="PTHR43625:SF40">
    <property type="entry name" value="ALDO-KETO REDUCTASE YAKC [NADP(+)]"/>
    <property type="match status" value="1"/>
</dbReference>
<evidence type="ECO:0000259" key="2">
    <source>
        <dbReference type="Pfam" id="PF00248"/>
    </source>
</evidence>
<keyword evidence="4" id="KW-1185">Reference proteome</keyword>
<dbReference type="InterPro" id="IPR050791">
    <property type="entry name" value="Aldo-Keto_reductase"/>
</dbReference>
<sequence>MSGLGQALDGNEVGRLGLGCFFYGSSAREDSMRTIRGALELGVNLLDTSDAYAAGENEVLVGEAIAGRRHSAFVITKFGWVLDSSGNPIRLDGSGAHVRRSCEASLERLGTDYIDLYIAHRIDPSVPIEETAGELSRLIDEGKIRAMGLSEAGVATVERAHSAGPLGALQTEYSLWSREPETEVIPLCRRLGVAFIAYSPLGRGFLTGRIRAESDLEASDFRRGHPRFQTENLSRNLPLASSLRDLGAELGHTPAQLALAWLLSRPGRVYAIPGTRRLEHVRENLDAMTVRLTAAELDAVGDAVPPALVHGQRHPPGHMQTIGR</sequence>
<dbReference type="InterPro" id="IPR036812">
    <property type="entry name" value="NAD(P)_OxRdtase_dom_sf"/>
</dbReference>
<feature type="domain" description="NADP-dependent oxidoreductase" evidence="2">
    <location>
        <begin position="16"/>
        <end position="300"/>
    </location>
</feature>
<gene>
    <name evidence="3" type="ORF">JF922_10950</name>
</gene>
<name>A0A934K8I5_9BACT</name>
<evidence type="ECO:0000313" key="3">
    <source>
        <dbReference type="EMBL" id="MBJ7598588.1"/>
    </source>
</evidence>
<dbReference type="GO" id="GO:0016491">
    <property type="term" value="F:oxidoreductase activity"/>
    <property type="evidence" value="ECO:0007669"/>
    <property type="project" value="UniProtKB-KW"/>
</dbReference>
<proteinExistence type="predicted"/>
<dbReference type="Proteomes" id="UP000612893">
    <property type="component" value="Unassembled WGS sequence"/>
</dbReference>
<dbReference type="InterPro" id="IPR023210">
    <property type="entry name" value="NADP_OxRdtase_dom"/>
</dbReference>
<accession>A0A934K8I5</accession>
<keyword evidence="1" id="KW-0560">Oxidoreductase</keyword>
<dbReference type="PANTHER" id="PTHR43625">
    <property type="entry name" value="AFLATOXIN B1 ALDEHYDE REDUCTASE"/>
    <property type="match status" value="1"/>
</dbReference>
<dbReference type="Gene3D" id="3.20.20.100">
    <property type="entry name" value="NADP-dependent oxidoreductase domain"/>
    <property type="match status" value="1"/>
</dbReference>
<dbReference type="InterPro" id="IPR020471">
    <property type="entry name" value="AKR"/>
</dbReference>
<dbReference type="EMBL" id="JAEKNR010000118">
    <property type="protein sequence ID" value="MBJ7598588.1"/>
    <property type="molecule type" value="Genomic_DNA"/>
</dbReference>
<dbReference type="PRINTS" id="PR00069">
    <property type="entry name" value="ALDKETRDTASE"/>
</dbReference>
<protein>
    <submittedName>
        <fullName evidence="3">Aldo/keto reductase</fullName>
    </submittedName>
</protein>
<dbReference type="Pfam" id="PF00248">
    <property type="entry name" value="Aldo_ket_red"/>
    <property type="match status" value="1"/>
</dbReference>
<dbReference type="RefSeq" id="WP_338201712.1">
    <property type="nucleotide sequence ID" value="NZ_JAEKNR010000118.1"/>
</dbReference>
<evidence type="ECO:0000313" key="4">
    <source>
        <dbReference type="Proteomes" id="UP000612893"/>
    </source>
</evidence>
<dbReference type="AlphaFoldDB" id="A0A934K8I5"/>
<reference evidence="3" key="1">
    <citation type="submission" date="2020-10" db="EMBL/GenBank/DDBJ databases">
        <title>Ca. Dormibacterota MAGs.</title>
        <authorList>
            <person name="Montgomery K."/>
        </authorList>
    </citation>
    <scope>NUCLEOTIDE SEQUENCE [LARGE SCALE GENOMIC DNA]</scope>
    <source>
        <strain evidence="3">SC8812_S17_10</strain>
    </source>
</reference>
<comment type="caution">
    <text evidence="3">The sequence shown here is derived from an EMBL/GenBank/DDBJ whole genome shotgun (WGS) entry which is preliminary data.</text>
</comment>
<dbReference type="SUPFAM" id="SSF51430">
    <property type="entry name" value="NAD(P)-linked oxidoreductase"/>
    <property type="match status" value="1"/>
</dbReference>